<proteinExistence type="predicted"/>
<dbReference type="InterPro" id="IPR029044">
    <property type="entry name" value="Nucleotide-diphossugar_trans"/>
</dbReference>
<dbReference type="EC" id="2.4.-.-" evidence="1"/>
<keyword evidence="1" id="KW-0328">Glycosyltransferase</keyword>
<dbReference type="PANTHER" id="PTHR43179:SF7">
    <property type="entry name" value="RHAMNOSYLTRANSFERASE WBBL"/>
    <property type="match status" value="1"/>
</dbReference>
<dbReference type="SUPFAM" id="SSF53448">
    <property type="entry name" value="Nucleotide-diphospho-sugar transferases"/>
    <property type="match status" value="2"/>
</dbReference>
<dbReference type="PANTHER" id="PTHR43179">
    <property type="entry name" value="RHAMNOSYLTRANSFERASE WBBL"/>
    <property type="match status" value="1"/>
</dbReference>
<gene>
    <name evidence="1" type="ORF">KG103_11970</name>
</gene>
<dbReference type="Pfam" id="PF13641">
    <property type="entry name" value="Glyco_tranf_2_3"/>
    <property type="match status" value="1"/>
</dbReference>
<dbReference type="GO" id="GO:0016757">
    <property type="term" value="F:glycosyltransferase activity"/>
    <property type="evidence" value="ECO:0007669"/>
    <property type="project" value="UniProtKB-KW"/>
</dbReference>
<sequence>MSAPLLLSLLVDAGHDAAALERTLASVHRQDDEGWEVVVAGDAEPADDRVRVVPLAGLTPLEAARRAARGTYVAVVGAGDELEPGALAAVRMLLAARPATDLVYTDEQWPSPDGSGIRMKPDHLPRLDESLPYVGRLAFHRAQVLERAGGFDGPEGAQEYDAVLRVTEFTDAVAHVPAVALTRAHAPRRDPAADRAAVEGRLERTGRHGRVEDAPAGGTRTWLDVTEPPLVSIVVPTAGGRRRLGDEDVLLVERCLRSVRDRTTYDRWEVVLVTSEGTPEAVVAGLRADLGDRLVHAPVPGAFNFSTSVNHGAGAARGELLLLLNDDTEVVEPRWLERMVSVAADPSVGVVGAKLLFAEGTVQHVGITVDDELFPIHALGSEVDDDGAFGAKVLDTDWAAVTGACLLTPRDVFVEVGGFDPALPLNFNDVDYCYKVRLTGRAVVTAPFAVLHHYESSTRGHRLEDWEVRTLAARWFPVMRSDPHLQYRTGW</sequence>
<dbReference type="RefSeq" id="WP_207340939.1">
    <property type="nucleotide sequence ID" value="NZ_CP074405.1"/>
</dbReference>
<dbReference type="Gene3D" id="3.90.550.10">
    <property type="entry name" value="Spore Coat Polysaccharide Biosynthesis Protein SpsA, Chain A"/>
    <property type="match status" value="2"/>
</dbReference>
<dbReference type="Proteomes" id="UP000677804">
    <property type="component" value="Chromosome"/>
</dbReference>
<keyword evidence="1" id="KW-0808">Transferase</keyword>
<reference evidence="1 2" key="1">
    <citation type="submission" date="2021-05" db="EMBL/GenBank/DDBJ databases">
        <title>Novel species in genus Cellulomonas.</title>
        <authorList>
            <person name="Zhang G."/>
        </authorList>
    </citation>
    <scope>NUCLEOTIDE SEQUENCE [LARGE SCALE GENOMIC DNA]</scope>
    <source>
        <strain evidence="2">zg-ZUI222</strain>
    </source>
</reference>
<evidence type="ECO:0000313" key="2">
    <source>
        <dbReference type="Proteomes" id="UP000677804"/>
    </source>
</evidence>
<keyword evidence="2" id="KW-1185">Reference proteome</keyword>
<protein>
    <submittedName>
        <fullName evidence="1">Glycosyltransferase</fullName>
        <ecNumber evidence="1">2.4.-.-</ecNumber>
    </submittedName>
</protein>
<name>A0ABX8D634_9CELL</name>
<dbReference type="EMBL" id="CP074405">
    <property type="protein sequence ID" value="QVI61212.1"/>
    <property type="molecule type" value="Genomic_DNA"/>
</dbReference>
<accession>A0ABX8D634</accession>
<organism evidence="1 2">
    <name type="scientific">Cellulomonas wangleii</name>
    <dbReference type="NCBI Taxonomy" id="2816956"/>
    <lineage>
        <taxon>Bacteria</taxon>
        <taxon>Bacillati</taxon>
        <taxon>Actinomycetota</taxon>
        <taxon>Actinomycetes</taxon>
        <taxon>Micrococcales</taxon>
        <taxon>Cellulomonadaceae</taxon>
        <taxon>Cellulomonas</taxon>
    </lineage>
</organism>
<evidence type="ECO:0000313" key="1">
    <source>
        <dbReference type="EMBL" id="QVI61212.1"/>
    </source>
</evidence>